<dbReference type="OrthoDB" id="6593433at2759"/>
<dbReference type="PROSITE" id="PS00211">
    <property type="entry name" value="ABC_TRANSPORTER_1"/>
    <property type="match status" value="2"/>
</dbReference>
<evidence type="ECO:0000313" key="4">
    <source>
        <dbReference type="EMBL" id="GMI36764.1"/>
    </source>
</evidence>
<protein>
    <recommendedName>
        <fullName evidence="3">ABC transporter domain-containing protein</fullName>
    </recommendedName>
</protein>
<dbReference type="InterPro" id="IPR017871">
    <property type="entry name" value="ABC_transporter-like_CS"/>
</dbReference>
<comment type="caution">
    <text evidence="4">The sequence shown here is derived from an EMBL/GenBank/DDBJ whole genome shotgun (WGS) entry which is preliminary data.</text>
</comment>
<dbReference type="Proteomes" id="UP001165065">
    <property type="component" value="Unassembled WGS sequence"/>
</dbReference>
<evidence type="ECO:0000256" key="1">
    <source>
        <dbReference type="ARBA" id="ARBA00022741"/>
    </source>
</evidence>
<feature type="domain" description="ABC transporter" evidence="3">
    <location>
        <begin position="380"/>
        <end position="619"/>
    </location>
</feature>
<dbReference type="InterPro" id="IPR027417">
    <property type="entry name" value="P-loop_NTPase"/>
</dbReference>
<accession>A0A9W7L7W5</accession>
<dbReference type="Gene3D" id="3.40.50.300">
    <property type="entry name" value="P-loop containing nucleotide triphosphate hydrolases"/>
    <property type="match status" value="2"/>
</dbReference>
<dbReference type="PANTHER" id="PTHR19248">
    <property type="entry name" value="ATP-BINDING TRANSPORT PROTEIN-RELATED"/>
    <property type="match status" value="1"/>
</dbReference>
<keyword evidence="2" id="KW-0067">ATP-binding</keyword>
<dbReference type="NCBIfam" id="NF009945">
    <property type="entry name" value="PRK13409.1"/>
    <property type="match status" value="1"/>
</dbReference>
<organism evidence="4 5">
    <name type="scientific">Triparma columacea</name>
    <dbReference type="NCBI Taxonomy" id="722753"/>
    <lineage>
        <taxon>Eukaryota</taxon>
        <taxon>Sar</taxon>
        <taxon>Stramenopiles</taxon>
        <taxon>Ochrophyta</taxon>
        <taxon>Bolidophyceae</taxon>
        <taxon>Parmales</taxon>
        <taxon>Triparmaceae</taxon>
        <taxon>Triparma</taxon>
    </lineage>
</organism>
<dbReference type="EMBL" id="BRYA01000975">
    <property type="protein sequence ID" value="GMI36764.1"/>
    <property type="molecule type" value="Genomic_DNA"/>
</dbReference>
<dbReference type="SUPFAM" id="SSF52540">
    <property type="entry name" value="P-loop containing nucleoside triphosphate hydrolases"/>
    <property type="match status" value="2"/>
</dbReference>
<dbReference type="PROSITE" id="PS50893">
    <property type="entry name" value="ABC_TRANSPORTER_2"/>
    <property type="match status" value="2"/>
</dbReference>
<dbReference type="AlphaFoldDB" id="A0A9W7L7W5"/>
<dbReference type="Pfam" id="PF00005">
    <property type="entry name" value="ABC_tran"/>
    <property type="match status" value="2"/>
</dbReference>
<evidence type="ECO:0000259" key="3">
    <source>
        <dbReference type="PROSITE" id="PS50893"/>
    </source>
</evidence>
<dbReference type="PRINTS" id="PR01868">
    <property type="entry name" value="ABCEFAMILY"/>
</dbReference>
<dbReference type="InterPro" id="IPR003593">
    <property type="entry name" value="AAA+_ATPase"/>
</dbReference>
<dbReference type="InterPro" id="IPR003439">
    <property type="entry name" value="ABC_transporter-like_ATP-bd"/>
</dbReference>
<sequence>MSGFDRKAKNEDLEKRIVVIDPDKCKPNSAAFAYLKRYSGGCGKDCISHTKKLVVISEMACAQCLNRAKACPGGAVSVVRLPNSLTSDTTHRYGPNSFKVHGLPTPRPGSVLGLLGTNGIGKSTVLSILSGRVKPNLGRFEPPLATWSDVVKYYRGSDLQNYFTMVLENKLRVAIKPQLDPSFARRLKGQVVRDLIAARDERKVMHRVVQELDLEHVLDREVQQLSGGELQRFAIAATIVKEADVYMFDEPTSFLDVKQRLAATDAIRDICEESCWPGGAEESSKKYVIVVEHDLAILDYMSDYIQCVYGNPGIYGVVTSRTQVRNGINQYLAGYFPAENMRFRSYELTFKVSTTDFFVSNELGVEGEETEGASEDKKVAQIGELRYPAMTKSYGNFTLRVEPGSFRAGEVIALMGENGCGKTTFLELLAGRTAEQRGKEKAIGSHGAGGDGTPPSLKSLGVAYKQQILDPKIRKFEGTVQELLEQEINSALCDRLFRLLVIKALNVDQLVDLRVRSLSGGEMQRLSIVLCLGMPAFVYLIDEPSAGLDCEQRVIAAKVMKRWIVNHLGRTCFVIEHDFVMATSMADKVIVYEGTPGVSCVAKSPCSVIDGFNLFLKHLDVTFRRDPINCRPRINKKNSQKDKEQKARGEYFLFNEDMDD</sequence>
<evidence type="ECO:0000256" key="2">
    <source>
        <dbReference type="ARBA" id="ARBA00022840"/>
    </source>
</evidence>
<dbReference type="SMART" id="SM00382">
    <property type="entry name" value="AAA"/>
    <property type="match status" value="2"/>
</dbReference>
<gene>
    <name evidence="4" type="ORF">TrCOL_g2057</name>
</gene>
<dbReference type="InterPro" id="IPR013283">
    <property type="entry name" value="RLI1"/>
</dbReference>
<keyword evidence="1" id="KW-0547">Nucleotide-binding</keyword>
<dbReference type="GO" id="GO:0016887">
    <property type="term" value="F:ATP hydrolysis activity"/>
    <property type="evidence" value="ECO:0007669"/>
    <property type="project" value="InterPro"/>
</dbReference>
<name>A0A9W7L7W5_9STRA</name>
<evidence type="ECO:0000313" key="5">
    <source>
        <dbReference type="Proteomes" id="UP001165065"/>
    </source>
</evidence>
<keyword evidence="5" id="KW-1185">Reference proteome</keyword>
<reference evidence="5" key="1">
    <citation type="journal article" date="2023" name="Commun. Biol.">
        <title>Genome analysis of Parmales, the sister group of diatoms, reveals the evolutionary specialization of diatoms from phago-mixotrophs to photoautotrophs.</title>
        <authorList>
            <person name="Ban H."/>
            <person name="Sato S."/>
            <person name="Yoshikawa S."/>
            <person name="Yamada K."/>
            <person name="Nakamura Y."/>
            <person name="Ichinomiya M."/>
            <person name="Sato N."/>
            <person name="Blanc-Mathieu R."/>
            <person name="Endo H."/>
            <person name="Kuwata A."/>
            <person name="Ogata H."/>
        </authorList>
    </citation>
    <scope>NUCLEOTIDE SEQUENCE [LARGE SCALE GENOMIC DNA]</scope>
</reference>
<proteinExistence type="predicted"/>
<dbReference type="GO" id="GO:0005524">
    <property type="term" value="F:ATP binding"/>
    <property type="evidence" value="ECO:0007669"/>
    <property type="project" value="UniProtKB-KW"/>
</dbReference>
<feature type="domain" description="ABC transporter" evidence="3">
    <location>
        <begin position="79"/>
        <end position="335"/>
    </location>
</feature>